<dbReference type="EMBL" id="UZAG01016718">
    <property type="protein sequence ID" value="VDO30292.1"/>
    <property type="molecule type" value="Genomic_DNA"/>
</dbReference>
<dbReference type="Proteomes" id="UP000280834">
    <property type="component" value="Unassembled WGS sequence"/>
</dbReference>
<evidence type="ECO:0000256" key="1">
    <source>
        <dbReference type="SAM" id="Phobius"/>
    </source>
</evidence>
<name>A0A0R3QTD0_9BILA</name>
<sequence length="41" mass="4403">MHIVAVVVVLMMAVAEILNGVLCVLTFLSANFLPFPLSNIC</sequence>
<proteinExistence type="predicted"/>
<keyword evidence="1" id="KW-0472">Membrane</keyword>
<evidence type="ECO:0000313" key="2">
    <source>
        <dbReference type="EMBL" id="VDO30292.1"/>
    </source>
</evidence>
<evidence type="ECO:0000313" key="3">
    <source>
        <dbReference type="Proteomes" id="UP000280834"/>
    </source>
</evidence>
<dbReference type="AlphaFoldDB" id="A0A0R3QTD0"/>
<organism evidence="4">
    <name type="scientific">Brugia timori</name>
    <dbReference type="NCBI Taxonomy" id="42155"/>
    <lineage>
        <taxon>Eukaryota</taxon>
        <taxon>Metazoa</taxon>
        <taxon>Ecdysozoa</taxon>
        <taxon>Nematoda</taxon>
        <taxon>Chromadorea</taxon>
        <taxon>Rhabditida</taxon>
        <taxon>Spirurina</taxon>
        <taxon>Spiruromorpha</taxon>
        <taxon>Filarioidea</taxon>
        <taxon>Onchocercidae</taxon>
        <taxon>Brugia</taxon>
    </lineage>
</organism>
<protein>
    <submittedName>
        <fullName evidence="4">G_PROTEIN_RECEP_F1_2 domain-containing protein</fullName>
    </submittedName>
</protein>
<evidence type="ECO:0000313" key="4">
    <source>
        <dbReference type="WBParaSite" id="BTMF_0001098201-mRNA-1"/>
    </source>
</evidence>
<feature type="transmembrane region" description="Helical" evidence="1">
    <location>
        <begin position="6"/>
        <end position="28"/>
    </location>
</feature>
<keyword evidence="1" id="KW-1133">Transmembrane helix</keyword>
<keyword evidence="1" id="KW-0812">Transmembrane</keyword>
<accession>A0A0R3QTD0</accession>
<keyword evidence="3" id="KW-1185">Reference proteome</keyword>
<reference evidence="4" key="1">
    <citation type="submission" date="2017-02" db="UniProtKB">
        <authorList>
            <consortium name="WormBaseParasite"/>
        </authorList>
    </citation>
    <scope>IDENTIFICATION</scope>
</reference>
<dbReference type="WBParaSite" id="BTMF_0001098201-mRNA-1">
    <property type="protein sequence ID" value="BTMF_0001098201-mRNA-1"/>
    <property type="gene ID" value="BTMF_0001098201"/>
</dbReference>
<reference evidence="2 3" key="2">
    <citation type="submission" date="2018-11" db="EMBL/GenBank/DDBJ databases">
        <authorList>
            <consortium name="Pathogen Informatics"/>
        </authorList>
    </citation>
    <scope>NUCLEOTIDE SEQUENCE [LARGE SCALE GENOMIC DNA]</scope>
</reference>
<gene>
    <name evidence="2" type="ORF">BTMF_LOCUS9016</name>
</gene>